<feature type="non-terminal residue" evidence="1">
    <location>
        <position position="386"/>
    </location>
</feature>
<organism evidence="1 2">
    <name type="scientific">Scutellospora calospora</name>
    <dbReference type="NCBI Taxonomy" id="85575"/>
    <lineage>
        <taxon>Eukaryota</taxon>
        <taxon>Fungi</taxon>
        <taxon>Fungi incertae sedis</taxon>
        <taxon>Mucoromycota</taxon>
        <taxon>Glomeromycotina</taxon>
        <taxon>Glomeromycetes</taxon>
        <taxon>Diversisporales</taxon>
        <taxon>Gigasporaceae</taxon>
        <taxon>Scutellospora</taxon>
    </lineage>
</organism>
<name>A0ACA9P0T2_9GLOM</name>
<dbReference type="Proteomes" id="UP000789860">
    <property type="component" value="Unassembled WGS sequence"/>
</dbReference>
<feature type="non-terminal residue" evidence="1">
    <location>
        <position position="1"/>
    </location>
</feature>
<protein>
    <submittedName>
        <fullName evidence="1">2441_t:CDS:1</fullName>
    </submittedName>
</protein>
<accession>A0ACA9P0T2</accession>
<evidence type="ECO:0000313" key="2">
    <source>
        <dbReference type="Proteomes" id="UP000789860"/>
    </source>
</evidence>
<keyword evidence="2" id="KW-1185">Reference proteome</keyword>
<dbReference type="EMBL" id="CAJVPM010030849">
    <property type="protein sequence ID" value="CAG8677910.1"/>
    <property type="molecule type" value="Genomic_DNA"/>
</dbReference>
<sequence>ANGNAIFEMSKNDVLLAYCRGNNSVSIYLVENTLEIATKLFKDLYRINSIDFVHDDEKLFLIGEEERDKGDGSTELVAVIKIWDLFSSSEDAVKTIKDTQDIISGCKYNASMKIRDHYHRYSSASGTIVGVNEYTGEVFSIVDHPNLANFLKPPILLSKLVKLGITLDAPSPSIQIYHYIYTLDGKFLDAKQEKKVIVISNGEPWHRYKQHPRISAYLNDDKTLQVIMGLTTIQVWRKNEKSKFKRRLVYIWANLRDDRFEIQRLLIGNGEFFVELLLPDTKDKERVEIHWPQNCSALRSACSAIEYLNKQRNEPVTFKKKQLFHDLVRQTKNILKRFIKTHPNVWRMTDARYEIMQSLIRGQCVSLIKTILFKKDDKHPRGISSK</sequence>
<evidence type="ECO:0000313" key="1">
    <source>
        <dbReference type="EMBL" id="CAG8677910.1"/>
    </source>
</evidence>
<gene>
    <name evidence="1" type="ORF">SCALOS_LOCUS9616</name>
</gene>
<comment type="caution">
    <text evidence="1">The sequence shown here is derived from an EMBL/GenBank/DDBJ whole genome shotgun (WGS) entry which is preliminary data.</text>
</comment>
<proteinExistence type="predicted"/>
<reference evidence="1" key="1">
    <citation type="submission" date="2021-06" db="EMBL/GenBank/DDBJ databases">
        <authorList>
            <person name="Kallberg Y."/>
            <person name="Tangrot J."/>
            <person name="Rosling A."/>
        </authorList>
    </citation>
    <scope>NUCLEOTIDE SEQUENCE</scope>
    <source>
        <strain evidence="1">AU212A</strain>
    </source>
</reference>